<proteinExistence type="predicted"/>
<organism evidence="2 3">
    <name type="scientific">Deinococcus grandis</name>
    <dbReference type="NCBI Taxonomy" id="57498"/>
    <lineage>
        <taxon>Bacteria</taxon>
        <taxon>Thermotogati</taxon>
        <taxon>Deinococcota</taxon>
        <taxon>Deinococci</taxon>
        <taxon>Deinococcales</taxon>
        <taxon>Deinococcaceae</taxon>
        <taxon>Deinococcus</taxon>
    </lineage>
</organism>
<keyword evidence="3" id="KW-1185">Reference proteome</keyword>
<dbReference type="Gene3D" id="3.40.30.10">
    <property type="entry name" value="Glutaredoxin"/>
    <property type="match status" value="1"/>
</dbReference>
<dbReference type="AlphaFoldDB" id="A0A117DPM2"/>
<name>A0A117DPM2_9DEIO</name>
<dbReference type="RefSeq" id="WP_058979688.1">
    <property type="nucleotide sequence ID" value="NZ_BCMS01000004.1"/>
</dbReference>
<gene>
    <name evidence="2" type="ORF">DEIGR_320081</name>
</gene>
<dbReference type="CDD" id="cd02976">
    <property type="entry name" value="NrdH"/>
    <property type="match status" value="1"/>
</dbReference>
<evidence type="ECO:0000259" key="1">
    <source>
        <dbReference type="Pfam" id="PF00462"/>
    </source>
</evidence>
<reference evidence="3" key="1">
    <citation type="submission" date="2015-11" db="EMBL/GenBank/DDBJ databases">
        <title>Draft Genome Sequence of the Radioresistant Bacterium Deinococcus grandis, Isolated from Freshwater Fish in Japan.</title>
        <authorList>
            <person name="Satoh K."/>
            <person name="Onodera T."/>
            <person name="Omoso K."/>
            <person name="Takeda-Yano K."/>
            <person name="Katayama T."/>
            <person name="Oono Y."/>
            <person name="Narumi I."/>
        </authorList>
    </citation>
    <scope>NUCLEOTIDE SEQUENCE [LARGE SCALE GENOMIC DNA]</scope>
    <source>
        <strain evidence="3">ATCC 43672</strain>
    </source>
</reference>
<accession>A0A117DPM2</accession>
<evidence type="ECO:0000313" key="3">
    <source>
        <dbReference type="Proteomes" id="UP000056209"/>
    </source>
</evidence>
<evidence type="ECO:0000313" key="2">
    <source>
        <dbReference type="EMBL" id="GAQ23667.1"/>
    </source>
</evidence>
<dbReference type="InterPro" id="IPR036249">
    <property type="entry name" value="Thioredoxin-like_sf"/>
</dbReference>
<dbReference type="SUPFAM" id="SSF52833">
    <property type="entry name" value="Thioredoxin-like"/>
    <property type="match status" value="1"/>
</dbReference>
<dbReference type="OrthoDB" id="9795531at2"/>
<comment type="caution">
    <text evidence="2">The sequence shown here is derived from an EMBL/GenBank/DDBJ whole genome shotgun (WGS) entry which is preliminary data.</text>
</comment>
<dbReference type="Pfam" id="PF00462">
    <property type="entry name" value="Glutaredoxin"/>
    <property type="match status" value="1"/>
</dbReference>
<dbReference type="EMBL" id="BCMS01000004">
    <property type="protein sequence ID" value="GAQ23667.1"/>
    <property type="molecule type" value="Genomic_DNA"/>
</dbReference>
<protein>
    <submittedName>
        <fullName evidence="2">Glutaredoxin</fullName>
    </submittedName>
</protein>
<dbReference type="PROSITE" id="PS51354">
    <property type="entry name" value="GLUTAREDOXIN_2"/>
    <property type="match status" value="1"/>
</dbReference>
<sequence>MTAAKAPITLYTVPNCPDCHAVARLLSRCGAAYTERDLRQDPGALAALRQVTDVRVAPVTVVGEQVFFGTVDQQRPGLLAALKGTA</sequence>
<dbReference type="Proteomes" id="UP000056209">
    <property type="component" value="Unassembled WGS sequence"/>
</dbReference>
<feature type="domain" description="Glutaredoxin" evidence="1">
    <location>
        <begin position="8"/>
        <end position="66"/>
    </location>
</feature>
<dbReference type="InterPro" id="IPR002109">
    <property type="entry name" value="Glutaredoxin"/>
</dbReference>